<comment type="caution">
    <text evidence="2">The sequence shown here is derived from an EMBL/GenBank/DDBJ whole genome shotgun (WGS) entry which is preliminary data.</text>
</comment>
<name>A0AA88CT97_FICCA</name>
<gene>
    <name evidence="2" type="ORF">TIFTF001_002965</name>
</gene>
<dbReference type="AlphaFoldDB" id="A0AA88CT97"/>
<keyword evidence="3" id="KW-1185">Reference proteome</keyword>
<dbReference type="EMBL" id="BTGU01000003">
    <property type="protein sequence ID" value="GMN30790.1"/>
    <property type="molecule type" value="Genomic_DNA"/>
</dbReference>
<evidence type="ECO:0000256" key="1">
    <source>
        <dbReference type="SAM" id="MobiDB-lite"/>
    </source>
</evidence>
<sequence>MSCPLVTVKGNGFTVPSAHVKRFPNIGSPPPSSKAVFFVSDHQLLRQPSPPFPAPPPSGVGPPPPPPTVLSPFRPATIPSVPRPSAEQVRPPPTAADFCPTAVNQPVRSPTHSAPHQPSYDLPLSPPSVTVPDPQPIPIQIPYSLAVSSTTFPDQNLFLPLLLRLRRRKTSTPNFDLSCSRTFSAHPQERIS</sequence>
<feature type="compositionally biased region" description="Polar residues" evidence="1">
    <location>
        <begin position="102"/>
        <end position="116"/>
    </location>
</feature>
<organism evidence="2 3">
    <name type="scientific">Ficus carica</name>
    <name type="common">Common fig</name>
    <dbReference type="NCBI Taxonomy" id="3494"/>
    <lineage>
        <taxon>Eukaryota</taxon>
        <taxon>Viridiplantae</taxon>
        <taxon>Streptophyta</taxon>
        <taxon>Embryophyta</taxon>
        <taxon>Tracheophyta</taxon>
        <taxon>Spermatophyta</taxon>
        <taxon>Magnoliopsida</taxon>
        <taxon>eudicotyledons</taxon>
        <taxon>Gunneridae</taxon>
        <taxon>Pentapetalae</taxon>
        <taxon>rosids</taxon>
        <taxon>fabids</taxon>
        <taxon>Rosales</taxon>
        <taxon>Moraceae</taxon>
        <taxon>Ficeae</taxon>
        <taxon>Ficus</taxon>
    </lineage>
</organism>
<dbReference type="Proteomes" id="UP001187192">
    <property type="component" value="Unassembled WGS sequence"/>
</dbReference>
<protein>
    <submittedName>
        <fullName evidence="2">Uncharacterized protein</fullName>
    </submittedName>
</protein>
<evidence type="ECO:0000313" key="3">
    <source>
        <dbReference type="Proteomes" id="UP001187192"/>
    </source>
</evidence>
<proteinExistence type="predicted"/>
<accession>A0AA88CT97</accession>
<feature type="compositionally biased region" description="Pro residues" evidence="1">
    <location>
        <begin position="48"/>
        <end position="69"/>
    </location>
</feature>
<feature type="region of interest" description="Disordered" evidence="1">
    <location>
        <begin position="42"/>
        <end position="120"/>
    </location>
</feature>
<evidence type="ECO:0000313" key="2">
    <source>
        <dbReference type="EMBL" id="GMN30790.1"/>
    </source>
</evidence>
<reference evidence="2" key="1">
    <citation type="submission" date="2023-07" db="EMBL/GenBank/DDBJ databases">
        <title>draft genome sequence of fig (Ficus carica).</title>
        <authorList>
            <person name="Takahashi T."/>
            <person name="Nishimura K."/>
        </authorList>
    </citation>
    <scope>NUCLEOTIDE SEQUENCE</scope>
</reference>